<sequence>MSRSFLNFQIVLIAYPTHLKGFSPQRAQCLAFMQIGAV</sequence>
<keyword evidence="2" id="KW-1185">Reference proteome</keyword>
<comment type="caution">
    <text evidence="1">The sequence shown here is derived from an EMBL/GenBank/DDBJ whole genome shotgun (WGS) entry which is preliminary data.</text>
</comment>
<dbReference type="Proteomes" id="UP000055024">
    <property type="component" value="Unassembled WGS sequence"/>
</dbReference>
<evidence type="ECO:0000313" key="2">
    <source>
        <dbReference type="Proteomes" id="UP000055024"/>
    </source>
</evidence>
<accession>A0A0V1GD28</accession>
<organism evidence="1 2">
    <name type="scientific">Trichinella zimbabwensis</name>
    <dbReference type="NCBI Taxonomy" id="268475"/>
    <lineage>
        <taxon>Eukaryota</taxon>
        <taxon>Metazoa</taxon>
        <taxon>Ecdysozoa</taxon>
        <taxon>Nematoda</taxon>
        <taxon>Enoplea</taxon>
        <taxon>Dorylaimia</taxon>
        <taxon>Trichinellida</taxon>
        <taxon>Trichinellidae</taxon>
        <taxon>Trichinella</taxon>
    </lineage>
</organism>
<protein>
    <submittedName>
        <fullName evidence="1">Uncharacterized protein</fullName>
    </submittedName>
</protein>
<name>A0A0V1GD28_9BILA</name>
<gene>
    <name evidence="1" type="ORF">T11_14719</name>
</gene>
<dbReference type="EMBL" id="JYDP01003106">
    <property type="protein sequence ID" value="KRY96139.1"/>
    <property type="molecule type" value="Genomic_DNA"/>
</dbReference>
<dbReference type="AlphaFoldDB" id="A0A0V1GD28"/>
<proteinExistence type="predicted"/>
<reference evidence="1 2" key="1">
    <citation type="submission" date="2015-01" db="EMBL/GenBank/DDBJ databases">
        <title>Evolution of Trichinella species and genotypes.</title>
        <authorList>
            <person name="Korhonen P.K."/>
            <person name="Edoardo P."/>
            <person name="Giuseppe L.R."/>
            <person name="Gasser R.B."/>
        </authorList>
    </citation>
    <scope>NUCLEOTIDE SEQUENCE [LARGE SCALE GENOMIC DNA]</scope>
    <source>
        <strain evidence="1">ISS1029</strain>
    </source>
</reference>
<evidence type="ECO:0000313" key="1">
    <source>
        <dbReference type="EMBL" id="KRY96139.1"/>
    </source>
</evidence>